<sequence>MCLMSQRPSLRGRWLLLLVPLVLGVGGLLLSVGLIRPGLGAAELSAPELESSPSGRTPDGPPPRVAARPSAGAPVQPGAAPLSPEEAEREAQRQLWEQRLERARFTLDSYRQSTRYPPESRSIKEHPDQVYPASPERKQPLSKEQRDISLRLKQEKVFVVGDEVVHFFVGCENAHTSQPLPCEVHSAFAHEAPHMTAAGQLGSVPLDFNDSGRAGDEVAGDGTWTGRFQPSRQGFAMFEGSLRVEFRVRANGNAEGGAFFDVMFTPAPPATFSGRVREAVEHGSLQLYVGLQVRKPGRYVMAGRVDDEAGIPFAYVSFNEELEAGAREVKFTVFGLLLHDEKPDFPLKLRDVEGFLLREQGDPDREVMKSLSGYVHTTQQYGLERFSPDEWTSEERQRYLDEFSKDVNEAEKRRDELAGRTGRAPRP</sequence>
<keyword evidence="3" id="KW-1185">Reference proteome</keyword>
<dbReference type="NCBIfam" id="NF041940">
    <property type="entry name" value="choice_anch_X"/>
    <property type="match status" value="1"/>
</dbReference>
<feature type="compositionally biased region" description="Basic and acidic residues" evidence="1">
    <location>
        <begin position="135"/>
        <end position="144"/>
    </location>
</feature>
<protein>
    <submittedName>
        <fullName evidence="2">Uncharacterized protein</fullName>
    </submittedName>
</protein>
<evidence type="ECO:0000313" key="2">
    <source>
        <dbReference type="EMBL" id="WNG49970.1"/>
    </source>
</evidence>
<feature type="region of interest" description="Disordered" evidence="1">
    <location>
        <begin position="46"/>
        <end position="93"/>
    </location>
</feature>
<reference evidence="2 3" key="1">
    <citation type="submission" date="2019-08" db="EMBL/GenBank/DDBJ databases">
        <title>Archangium and Cystobacter genomes.</title>
        <authorList>
            <person name="Chen I.-C.K."/>
            <person name="Wielgoss S."/>
        </authorList>
    </citation>
    <scope>NUCLEOTIDE SEQUENCE [LARGE SCALE GENOMIC DNA]</scope>
    <source>
        <strain evidence="2 3">Cbm 6</strain>
    </source>
</reference>
<dbReference type="Proteomes" id="UP001611383">
    <property type="component" value="Chromosome"/>
</dbReference>
<organism evidence="2 3">
    <name type="scientific">Archangium minus</name>
    <dbReference type="NCBI Taxonomy" id="83450"/>
    <lineage>
        <taxon>Bacteria</taxon>
        <taxon>Pseudomonadati</taxon>
        <taxon>Myxococcota</taxon>
        <taxon>Myxococcia</taxon>
        <taxon>Myxococcales</taxon>
        <taxon>Cystobacterineae</taxon>
        <taxon>Archangiaceae</taxon>
        <taxon>Archangium</taxon>
    </lineage>
</organism>
<dbReference type="EMBL" id="CP043494">
    <property type="protein sequence ID" value="WNG49970.1"/>
    <property type="molecule type" value="Genomic_DNA"/>
</dbReference>
<accession>A0ABY9X3L1</accession>
<feature type="compositionally biased region" description="Low complexity" evidence="1">
    <location>
        <begin position="46"/>
        <end position="55"/>
    </location>
</feature>
<name>A0ABY9X3L1_9BACT</name>
<evidence type="ECO:0000256" key="1">
    <source>
        <dbReference type="SAM" id="MobiDB-lite"/>
    </source>
</evidence>
<proteinExistence type="predicted"/>
<feature type="region of interest" description="Disordered" evidence="1">
    <location>
        <begin position="108"/>
        <end position="144"/>
    </location>
</feature>
<gene>
    <name evidence="2" type="ORF">F0U60_42000</name>
</gene>
<evidence type="ECO:0000313" key="3">
    <source>
        <dbReference type="Proteomes" id="UP001611383"/>
    </source>
</evidence>